<keyword evidence="5 8" id="KW-0472">Membrane</keyword>
<keyword evidence="3 8" id="KW-0812">Transmembrane</keyword>
<evidence type="ECO:0000256" key="4">
    <source>
        <dbReference type="ARBA" id="ARBA00022989"/>
    </source>
</evidence>
<evidence type="ECO:0000256" key="1">
    <source>
        <dbReference type="ARBA" id="ARBA00004127"/>
    </source>
</evidence>
<organism evidence="10 11">
    <name type="scientific">Tieghemostelium lacteum</name>
    <name type="common">Slime mold</name>
    <name type="synonym">Dictyostelium lacteum</name>
    <dbReference type="NCBI Taxonomy" id="361077"/>
    <lineage>
        <taxon>Eukaryota</taxon>
        <taxon>Amoebozoa</taxon>
        <taxon>Evosea</taxon>
        <taxon>Eumycetozoa</taxon>
        <taxon>Dictyostelia</taxon>
        <taxon>Dictyosteliales</taxon>
        <taxon>Raperosteliaceae</taxon>
        <taxon>Tieghemostelium</taxon>
    </lineage>
</organism>
<feature type="transmembrane region" description="Helical" evidence="8">
    <location>
        <begin position="12"/>
        <end position="34"/>
    </location>
</feature>
<evidence type="ECO:0000259" key="9">
    <source>
        <dbReference type="Pfam" id="PF06454"/>
    </source>
</evidence>
<evidence type="ECO:0000256" key="7">
    <source>
        <dbReference type="SAM" id="MobiDB-lite"/>
    </source>
</evidence>
<dbReference type="Proteomes" id="UP000076078">
    <property type="component" value="Unassembled WGS sequence"/>
</dbReference>
<accession>A0A151ZDZ8</accession>
<evidence type="ECO:0000256" key="3">
    <source>
        <dbReference type="ARBA" id="ARBA00022692"/>
    </source>
</evidence>
<evidence type="ECO:0000256" key="6">
    <source>
        <dbReference type="ARBA" id="ARBA00023228"/>
    </source>
</evidence>
<feature type="transmembrane region" description="Helical" evidence="8">
    <location>
        <begin position="154"/>
        <end position="175"/>
    </location>
</feature>
<dbReference type="EMBL" id="LODT01000031">
    <property type="protein sequence ID" value="KYQ92171.1"/>
    <property type="molecule type" value="Genomic_DNA"/>
</dbReference>
<sequence length="351" mass="39915">MTVLYFETAVNVALFVSYTIITLIILFQIGRILYNKHNIFSFRFGFLVLGLLWGIMRTLLWLVIESNSQMGVLILFSIPINIQFATFSLLVLFYAHVVHRHSWERVTKKRFTIAYCIVNVVLLILQCVWIALNYKNTPDGSSSSAEEPPWIGQVQSILTGIVFLLLVSILAFYGWRLNIILKTTKSQQFQSQLPMSIIPITFFIFLCFFSRCIFDFVSAFGIGEINLGNPNVRDSITIIVSYFVWEIIPFILILILFWRIPTTSIGGIGSRRTKNINNNNYAYPQPSYAPGRVINQTTGQPSNGNLARLFLDPQRYDSDDETTSLVHKGQSPVLYSGRHSPYSTTPISGSH</sequence>
<feature type="transmembrane region" description="Helical" evidence="8">
    <location>
        <begin position="70"/>
        <end position="93"/>
    </location>
</feature>
<dbReference type="PANTHER" id="PTHR15146:SF3">
    <property type="entry name" value="THH1_TOM1_TOM3 DOMAIN-CONTAINING PROTEIN"/>
    <property type="match status" value="1"/>
</dbReference>
<feature type="transmembrane region" description="Helical" evidence="8">
    <location>
        <begin position="235"/>
        <end position="258"/>
    </location>
</feature>
<keyword evidence="6" id="KW-0458">Lysosome</keyword>
<proteinExistence type="predicted"/>
<protein>
    <recommendedName>
        <fullName evidence="9">THH1/TOM1/TOM3 domain-containing protein</fullName>
    </recommendedName>
</protein>
<comment type="subcellular location">
    <subcellularLocation>
        <location evidence="1">Endomembrane system</location>
        <topology evidence="1">Multi-pass membrane protein</topology>
    </subcellularLocation>
    <subcellularLocation>
        <location evidence="2">Lysosome membrane</location>
    </subcellularLocation>
</comment>
<feature type="transmembrane region" description="Helical" evidence="8">
    <location>
        <begin position="196"/>
        <end position="223"/>
    </location>
</feature>
<feature type="region of interest" description="Disordered" evidence="7">
    <location>
        <begin position="330"/>
        <end position="351"/>
    </location>
</feature>
<dbReference type="InterPro" id="IPR029723">
    <property type="entry name" value="GPR137"/>
</dbReference>
<dbReference type="GO" id="GO:0005765">
    <property type="term" value="C:lysosomal membrane"/>
    <property type="evidence" value="ECO:0007669"/>
    <property type="project" value="UniProtKB-SubCell"/>
</dbReference>
<keyword evidence="4 8" id="KW-1133">Transmembrane helix</keyword>
<keyword evidence="11" id="KW-1185">Reference proteome</keyword>
<evidence type="ECO:0000256" key="8">
    <source>
        <dbReference type="SAM" id="Phobius"/>
    </source>
</evidence>
<dbReference type="AlphaFoldDB" id="A0A151ZDZ8"/>
<feature type="transmembrane region" description="Helical" evidence="8">
    <location>
        <begin position="46"/>
        <end position="64"/>
    </location>
</feature>
<dbReference type="Pfam" id="PF06454">
    <property type="entry name" value="THH1_TOM1-3_dom"/>
    <property type="match status" value="1"/>
</dbReference>
<comment type="caution">
    <text evidence="10">The sequence shown here is derived from an EMBL/GenBank/DDBJ whole genome shotgun (WGS) entry which is preliminary data.</text>
</comment>
<name>A0A151ZDZ8_TIELA</name>
<dbReference type="GO" id="GO:1904263">
    <property type="term" value="P:positive regulation of TORC1 signaling"/>
    <property type="evidence" value="ECO:0007669"/>
    <property type="project" value="TreeGrafter"/>
</dbReference>
<evidence type="ECO:0000313" key="10">
    <source>
        <dbReference type="EMBL" id="KYQ92171.1"/>
    </source>
</evidence>
<dbReference type="GO" id="GO:0012505">
    <property type="term" value="C:endomembrane system"/>
    <property type="evidence" value="ECO:0007669"/>
    <property type="project" value="UniProtKB-SubCell"/>
</dbReference>
<reference evidence="10 11" key="1">
    <citation type="submission" date="2015-12" db="EMBL/GenBank/DDBJ databases">
        <title>Dictyostelia acquired genes for synthesis and detection of signals that induce cell-type specialization by lateral gene transfer from prokaryotes.</title>
        <authorList>
            <person name="Gloeckner G."/>
            <person name="Schaap P."/>
        </authorList>
    </citation>
    <scope>NUCLEOTIDE SEQUENCE [LARGE SCALE GENOMIC DNA]</scope>
    <source>
        <strain evidence="10 11">TK</strain>
    </source>
</reference>
<evidence type="ECO:0000256" key="2">
    <source>
        <dbReference type="ARBA" id="ARBA00004656"/>
    </source>
</evidence>
<dbReference type="InterPro" id="IPR009457">
    <property type="entry name" value="THH1/TOM1/TOM3_dom"/>
</dbReference>
<evidence type="ECO:0000313" key="11">
    <source>
        <dbReference type="Proteomes" id="UP000076078"/>
    </source>
</evidence>
<dbReference type="FunCoup" id="A0A151ZDZ8">
    <property type="interactions" value="1"/>
</dbReference>
<feature type="compositionally biased region" description="Polar residues" evidence="7">
    <location>
        <begin position="341"/>
        <end position="351"/>
    </location>
</feature>
<dbReference type="PANTHER" id="PTHR15146">
    <property type="entry name" value="INTEGRAL MEMBRANE PROTEIN GPR137"/>
    <property type="match status" value="1"/>
</dbReference>
<feature type="transmembrane region" description="Helical" evidence="8">
    <location>
        <begin position="113"/>
        <end position="134"/>
    </location>
</feature>
<dbReference type="InParanoid" id="A0A151ZDZ8"/>
<dbReference type="OrthoDB" id="17570at2759"/>
<gene>
    <name evidence="10" type="ORF">DLAC_07012</name>
</gene>
<feature type="domain" description="THH1/TOM1/TOM3" evidence="9">
    <location>
        <begin position="6"/>
        <end position="263"/>
    </location>
</feature>
<evidence type="ECO:0000256" key="5">
    <source>
        <dbReference type="ARBA" id="ARBA00023136"/>
    </source>
</evidence>
<dbReference type="OMA" id="DPQRYDS"/>